<evidence type="ECO:0000313" key="2">
    <source>
        <dbReference type="Proteomes" id="UP000825890"/>
    </source>
</evidence>
<protein>
    <submittedName>
        <fullName evidence="1">Uncharacterized protein</fullName>
    </submittedName>
</protein>
<dbReference type="RefSeq" id="XP_044661163.1">
    <property type="nucleotide sequence ID" value="XM_044805228.1"/>
</dbReference>
<dbReference type="EMBL" id="BOLY01000006">
    <property type="protein sequence ID" value="GIZ46676.1"/>
    <property type="molecule type" value="Genomic_DNA"/>
</dbReference>
<evidence type="ECO:0000313" key="1">
    <source>
        <dbReference type="EMBL" id="GIZ46676.1"/>
    </source>
</evidence>
<keyword evidence="2" id="KW-1185">Reference proteome</keyword>
<sequence length="126" mass="13684">MLIAQARLAEIAERLDKIMGPVISGDEYNQLVDQAAAAAIEKRQFVAVDPPVLLSESDEVPVAFNGAPNPCRSVAKPISDKDLAILQKNPEYIIGLELHLLMQHGHSSGFNRDIINRIGINLGMAD</sequence>
<proteinExistence type="predicted"/>
<accession>A0A9P3CQ76</accession>
<dbReference type="Proteomes" id="UP000825890">
    <property type="component" value="Unassembled WGS sequence"/>
</dbReference>
<dbReference type="AlphaFoldDB" id="A0A9P3CQ76"/>
<reference evidence="1 2" key="1">
    <citation type="submission" date="2021-01" db="EMBL/GenBank/DDBJ databases">
        <title>Cercospora kikuchii MAFF 305040 whole genome shotgun sequence.</title>
        <authorList>
            <person name="Kashiwa T."/>
            <person name="Suzuki T."/>
        </authorList>
    </citation>
    <scope>NUCLEOTIDE SEQUENCE [LARGE SCALE GENOMIC DNA]</scope>
    <source>
        <strain evidence="1 2">MAFF 305040</strain>
    </source>
</reference>
<name>A0A9P3CQ76_9PEZI</name>
<comment type="caution">
    <text evidence="1">The sequence shown here is derived from an EMBL/GenBank/DDBJ whole genome shotgun (WGS) entry which is preliminary data.</text>
</comment>
<gene>
    <name evidence="1" type="ORF">CKM354_000979400</name>
</gene>
<dbReference type="GeneID" id="68295369"/>
<organism evidence="1 2">
    <name type="scientific">Cercospora kikuchii</name>
    <dbReference type="NCBI Taxonomy" id="84275"/>
    <lineage>
        <taxon>Eukaryota</taxon>
        <taxon>Fungi</taxon>
        <taxon>Dikarya</taxon>
        <taxon>Ascomycota</taxon>
        <taxon>Pezizomycotina</taxon>
        <taxon>Dothideomycetes</taxon>
        <taxon>Dothideomycetidae</taxon>
        <taxon>Mycosphaerellales</taxon>
        <taxon>Mycosphaerellaceae</taxon>
        <taxon>Cercospora</taxon>
    </lineage>
</organism>